<evidence type="ECO:0000259" key="1">
    <source>
        <dbReference type="Pfam" id="PF00089"/>
    </source>
</evidence>
<gene>
    <name evidence="2" type="ORF">XENOCAPTIV_000781</name>
</gene>
<dbReference type="InterPro" id="IPR001254">
    <property type="entry name" value="Trypsin_dom"/>
</dbReference>
<dbReference type="SUPFAM" id="SSF50494">
    <property type="entry name" value="Trypsin-like serine proteases"/>
    <property type="match status" value="1"/>
</dbReference>
<evidence type="ECO:0000313" key="3">
    <source>
        <dbReference type="Proteomes" id="UP001434883"/>
    </source>
</evidence>
<feature type="non-terminal residue" evidence="2">
    <location>
        <position position="154"/>
    </location>
</feature>
<keyword evidence="3" id="KW-1185">Reference proteome</keyword>
<dbReference type="InterPro" id="IPR009003">
    <property type="entry name" value="Peptidase_S1_PA"/>
</dbReference>
<dbReference type="EMBL" id="JAHRIN010026279">
    <property type="protein sequence ID" value="MEQ2200616.1"/>
    <property type="molecule type" value="Genomic_DNA"/>
</dbReference>
<sequence>MALAGVSMASVSRRSWRSALQRDSYQPLLGADVCILSQQVNPASVSAAGTIHCYLLNLPLFLCCRFGSNPSIYVVQVGASEQTLKPEQVVVHRKFKGQSGGHDLAMLKLPSAKGHCVTFEPNTNAACLPAEDSAAGAKTASSCVVMVATSWTGP</sequence>
<organism evidence="2 3">
    <name type="scientific">Xenoophorus captivus</name>
    <dbReference type="NCBI Taxonomy" id="1517983"/>
    <lineage>
        <taxon>Eukaryota</taxon>
        <taxon>Metazoa</taxon>
        <taxon>Chordata</taxon>
        <taxon>Craniata</taxon>
        <taxon>Vertebrata</taxon>
        <taxon>Euteleostomi</taxon>
        <taxon>Actinopterygii</taxon>
        <taxon>Neopterygii</taxon>
        <taxon>Teleostei</taxon>
        <taxon>Neoteleostei</taxon>
        <taxon>Acanthomorphata</taxon>
        <taxon>Ovalentaria</taxon>
        <taxon>Atherinomorphae</taxon>
        <taxon>Cyprinodontiformes</taxon>
        <taxon>Goodeidae</taxon>
        <taxon>Xenoophorus</taxon>
    </lineage>
</organism>
<dbReference type="Pfam" id="PF00089">
    <property type="entry name" value="Trypsin"/>
    <property type="match status" value="1"/>
</dbReference>
<evidence type="ECO:0000313" key="2">
    <source>
        <dbReference type="EMBL" id="MEQ2200616.1"/>
    </source>
</evidence>
<feature type="domain" description="Peptidase S1" evidence="1">
    <location>
        <begin position="78"/>
        <end position="144"/>
    </location>
</feature>
<dbReference type="Gene3D" id="2.40.10.10">
    <property type="entry name" value="Trypsin-like serine proteases"/>
    <property type="match status" value="2"/>
</dbReference>
<dbReference type="Proteomes" id="UP001434883">
    <property type="component" value="Unassembled WGS sequence"/>
</dbReference>
<dbReference type="InterPro" id="IPR043504">
    <property type="entry name" value="Peptidase_S1_PA_chymotrypsin"/>
</dbReference>
<proteinExistence type="predicted"/>
<protein>
    <recommendedName>
        <fullName evidence="1">Peptidase S1 domain-containing protein</fullName>
    </recommendedName>
</protein>
<name>A0ABV0QYV3_9TELE</name>
<comment type="caution">
    <text evidence="2">The sequence shown here is derived from an EMBL/GenBank/DDBJ whole genome shotgun (WGS) entry which is preliminary data.</text>
</comment>
<accession>A0ABV0QYV3</accession>
<reference evidence="2 3" key="1">
    <citation type="submission" date="2021-06" db="EMBL/GenBank/DDBJ databases">
        <authorList>
            <person name="Palmer J.M."/>
        </authorList>
    </citation>
    <scope>NUCLEOTIDE SEQUENCE [LARGE SCALE GENOMIC DNA]</scope>
    <source>
        <strain evidence="2 3">XC_2019</strain>
        <tissue evidence="2">Muscle</tissue>
    </source>
</reference>